<dbReference type="EMBL" id="FUWS01000013">
    <property type="protein sequence ID" value="SKA34712.1"/>
    <property type="molecule type" value="Genomic_DNA"/>
</dbReference>
<accession>A0A1T4T2Q1</accession>
<feature type="transmembrane region" description="Helical" evidence="2">
    <location>
        <begin position="36"/>
        <end position="56"/>
    </location>
</feature>
<sequence>MDGSPPARPTPTVAPGSAEPGGPAPRRPARWRRHDVRPVAALLVLLPLAVGLPWWLERSELLAEGAMPPSAAPANGTGAGATAELAGTDWEFRGFVTGATDGSLTPLPAGTELVDAVVVATPRDARAGRLLQSSCEFRLVDDRGRSWAQTAAQTGRTLPEEVVETWPGCSGPDAEPVPPGTGQPMIATFLVPEDAVGSLRLQVRADTSEDPERPRPAAVEFRD</sequence>
<dbReference type="STRING" id="1122192.SAMN02745673_04359"/>
<dbReference type="RefSeq" id="WP_078763596.1">
    <property type="nucleotide sequence ID" value="NZ_FUWS01000013.1"/>
</dbReference>
<evidence type="ECO:0000313" key="4">
    <source>
        <dbReference type="Proteomes" id="UP000190637"/>
    </source>
</evidence>
<dbReference type="Proteomes" id="UP000190637">
    <property type="component" value="Unassembled WGS sequence"/>
</dbReference>
<keyword evidence="2" id="KW-0472">Membrane</keyword>
<evidence type="ECO:0008006" key="5">
    <source>
        <dbReference type="Google" id="ProtNLM"/>
    </source>
</evidence>
<feature type="region of interest" description="Disordered" evidence="1">
    <location>
        <begin position="204"/>
        <end position="223"/>
    </location>
</feature>
<evidence type="ECO:0000313" key="3">
    <source>
        <dbReference type="EMBL" id="SKA34712.1"/>
    </source>
</evidence>
<feature type="region of interest" description="Disordered" evidence="1">
    <location>
        <begin position="1"/>
        <end position="31"/>
    </location>
</feature>
<gene>
    <name evidence="3" type="ORF">SAMN02745673_04359</name>
</gene>
<organism evidence="3 4">
    <name type="scientific">Marinactinospora thermotolerans DSM 45154</name>
    <dbReference type="NCBI Taxonomy" id="1122192"/>
    <lineage>
        <taxon>Bacteria</taxon>
        <taxon>Bacillati</taxon>
        <taxon>Actinomycetota</taxon>
        <taxon>Actinomycetes</taxon>
        <taxon>Streptosporangiales</taxon>
        <taxon>Nocardiopsidaceae</taxon>
        <taxon>Marinactinospora</taxon>
    </lineage>
</organism>
<proteinExistence type="predicted"/>
<reference evidence="3 4" key="1">
    <citation type="submission" date="2017-02" db="EMBL/GenBank/DDBJ databases">
        <authorList>
            <person name="Peterson S.W."/>
        </authorList>
    </citation>
    <scope>NUCLEOTIDE SEQUENCE [LARGE SCALE GENOMIC DNA]</scope>
    <source>
        <strain evidence="3 4">DSM 45154</strain>
    </source>
</reference>
<evidence type="ECO:0000256" key="1">
    <source>
        <dbReference type="SAM" id="MobiDB-lite"/>
    </source>
</evidence>
<protein>
    <recommendedName>
        <fullName evidence="5">DUF4352 domain-containing protein</fullName>
    </recommendedName>
</protein>
<dbReference type="AlphaFoldDB" id="A0A1T4T2Q1"/>
<keyword evidence="2" id="KW-0812">Transmembrane</keyword>
<keyword evidence="4" id="KW-1185">Reference proteome</keyword>
<keyword evidence="2" id="KW-1133">Transmembrane helix</keyword>
<name>A0A1T4T2Q1_9ACTN</name>
<dbReference type="OrthoDB" id="3425101at2"/>
<feature type="compositionally biased region" description="Basic and acidic residues" evidence="1">
    <location>
        <begin position="206"/>
        <end position="223"/>
    </location>
</feature>
<evidence type="ECO:0000256" key="2">
    <source>
        <dbReference type="SAM" id="Phobius"/>
    </source>
</evidence>